<keyword evidence="8 9" id="KW-0788">Thiol protease</keyword>
<dbReference type="EC" id="3.4.19.3" evidence="9"/>
<evidence type="ECO:0000256" key="1">
    <source>
        <dbReference type="ARBA" id="ARBA00001770"/>
    </source>
</evidence>
<dbReference type="InterPro" id="IPR016125">
    <property type="entry name" value="Peptidase_C15-like"/>
</dbReference>
<evidence type="ECO:0000256" key="2">
    <source>
        <dbReference type="ARBA" id="ARBA00002280"/>
    </source>
</evidence>
<dbReference type="Pfam" id="PF01470">
    <property type="entry name" value="Peptidase_C15"/>
    <property type="match status" value="1"/>
</dbReference>
<dbReference type="FunFam" id="3.40.630.20:FF:000001">
    <property type="entry name" value="Pyrrolidone-carboxylate peptidase"/>
    <property type="match status" value="1"/>
</dbReference>
<name>A0A943EMF8_9FIRM</name>
<dbReference type="GO" id="GO:0005829">
    <property type="term" value="C:cytosol"/>
    <property type="evidence" value="ECO:0007669"/>
    <property type="project" value="InterPro"/>
</dbReference>
<dbReference type="HAMAP" id="MF_00417">
    <property type="entry name" value="Pyrrolid_peptidase"/>
    <property type="match status" value="1"/>
</dbReference>
<dbReference type="SUPFAM" id="SSF53182">
    <property type="entry name" value="Pyrrolidone carboxyl peptidase (pyroglutamate aminopeptidase)"/>
    <property type="match status" value="1"/>
</dbReference>
<keyword evidence="6 9" id="KW-0645">Protease</keyword>
<dbReference type="NCBIfam" id="TIGR00504">
    <property type="entry name" value="pyro_pdase"/>
    <property type="match status" value="1"/>
</dbReference>
<comment type="subunit">
    <text evidence="9">Homotetramer.</text>
</comment>
<comment type="caution">
    <text evidence="11">The sequence shown here is derived from an EMBL/GenBank/DDBJ whole genome shotgun (WGS) entry which is preliminary data.</text>
</comment>
<comment type="catalytic activity">
    <reaction evidence="1 9 10">
        <text>Release of an N-terminal pyroglutamyl group from a polypeptide, the second amino acid generally not being Pro.</text>
        <dbReference type="EC" id="3.4.19.3"/>
    </reaction>
</comment>
<evidence type="ECO:0000256" key="9">
    <source>
        <dbReference type="HAMAP-Rule" id="MF_00417"/>
    </source>
</evidence>
<feature type="active site" evidence="9">
    <location>
        <position position="167"/>
    </location>
</feature>
<dbReference type="InterPro" id="IPR000816">
    <property type="entry name" value="Peptidase_C15"/>
</dbReference>
<dbReference type="PANTHER" id="PTHR23402:SF1">
    <property type="entry name" value="PYROGLUTAMYL-PEPTIDASE I"/>
    <property type="match status" value="1"/>
</dbReference>
<evidence type="ECO:0000256" key="6">
    <source>
        <dbReference type="ARBA" id="ARBA00022670"/>
    </source>
</evidence>
<sequence>MEILVTGFDPFGGSSINPAWEAVKRLDGKVLDGQHTVHALMILTVRYESLAAIKRGIEQFDPLLVIAVGQAGGRMAITPERAAINCDDFRIPDNKGFQPIDEMIVPDGPAAYFSTLPIKRIVMRLTAAGIPAQVSNSAGTFVCNHVFYGLMDFMQKEGKGRRGGFIHVPYLPEQAACLKNEPSMCLELIVEGLTLAIKASVETGADESVTGGVEC</sequence>
<evidence type="ECO:0000256" key="3">
    <source>
        <dbReference type="ARBA" id="ARBA00004496"/>
    </source>
</evidence>
<dbReference type="GO" id="GO:0006508">
    <property type="term" value="P:proteolysis"/>
    <property type="evidence" value="ECO:0007669"/>
    <property type="project" value="UniProtKB-KW"/>
</dbReference>
<dbReference type="PROSITE" id="PS01334">
    <property type="entry name" value="PYRASE_CYS"/>
    <property type="match status" value="1"/>
</dbReference>
<dbReference type="Gene3D" id="3.40.630.20">
    <property type="entry name" value="Peptidase C15, pyroglutamyl peptidase I-like"/>
    <property type="match status" value="1"/>
</dbReference>
<comment type="subcellular location">
    <subcellularLocation>
        <location evidence="3 9">Cytoplasm</location>
    </subcellularLocation>
</comment>
<feature type="active site" evidence="9 10">
    <location>
        <position position="143"/>
    </location>
</feature>
<evidence type="ECO:0000256" key="8">
    <source>
        <dbReference type="ARBA" id="ARBA00022807"/>
    </source>
</evidence>
<keyword evidence="7 9" id="KW-0378">Hydrolase</keyword>
<evidence type="ECO:0000313" key="11">
    <source>
        <dbReference type="EMBL" id="MBS5520619.1"/>
    </source>
</evidence>
<comment type="function">
    <text evidence="2 9">Removes 5-oxoproline from various penultimate amino acid residues except L-proline.</text>
</comment>
<dbReference type="GO" id="GO:0016920">
    <property type="term" value="F:pyroglutamyl-peptidase activity"/>
    <property type="evidence" value="ECO:0007669"/>
    <property type="project" value="UniProtKB-UniRule"/>
</dbReference>
<dbReference type="NCBIfam" id="NF009676">
    <property type="entry name" value="PRK13197.1"/>
    <property type="match status" value="1"/>
</dbReference>
<proteinExistence type="inferred from homology"/>
<dbReference type="PANTHER" id="PTHR23402">
    <property type="entry name" value="PROTEASE FAMILY C15 PYROGLUTAMYL-PEPTIDASE I-RELATED"/>
    <property type="match status" value="1"/>
</dbReference>
<dbReference type="Proteomes" id="UP000754226">
    <property type="component" value="Unassembled WGS sequence"/>
</dbReference>
<protein>
    <recommendedName>
        <fullName evidence="9">Pyrrolidone-carboxylate peptidase</fullName>
        <ecNumber evidence="9">3.4.19.3</ecNumber>
    </recommendedName>
    <alternativeName>
        <fullName evidence="9">5-oxoprolyl-peptidase</fullName>
    </alternativeName>
    <alternativeName>
        <fullName evidence="9">Pyroglutamyl-peptidase I</fullName>
        <shortName evidence="9">PGP-I</shortName>
        <shortName evidence="9">Pyrase</shortName>
    </alternativeName>
</protein>
<dbReference type="InterPro" id="IPR029762">
    <property type="entry name" value="PGP-I_bact-type"/>
</dbReference>
<evidence type="ECO:0000256" key="4">
    <source>
        <dbReference type="ARBA" id="ARBA00006641"/>
    </source>
</evidence>
<gene>
    <name evidence="9 11" type="primary">pcp</name>
    <name evidence="11" type="ORF">KHX13_10030</name>
</gene>
<evidence type="ECO:0000313" key="12">
    <source>
        <dbReference type="Proteomes" id="UP000754226"/>
    </source>
</evidence>
<dbReference type="InterPro" id="IPR033694">
    <property type="entry name" value="PGPEP1_Cys_AS"/>
</dbReference>
<organism evidence="11 12">
    <name type="scientific">Acidaminococcus intestini</name>
    <dbReference type="NCBI Taxonomy" id="187327"/>
    <lineage>
        <taxon>Bacteria</taxon>
        <taxon>Bacillati</taxon>
        <taxon>Bacillota</taxon>
        <taxon>Negativicutes</taxon>
        <taxon>Acidaminococcales</taxon>
        <taxon>Acidaminococcaceae</taxon>
        <taxon>Acidaminococcus</taxon>
    </lineage>
</organism>
<evidence type="ECO:0000256" key="7">
    <source>
        <dbReference type="ARBA" id="ARBA00022801"/>
    </source>
</evidence>
<dbReference type="EMBL" id="JAGZCZ010000017">
    <property type="protein sequence ID" value="MBS5520619.1"/>
    <property type="molecule type" value="Genomic_DNA"/>
</dbReference>
<reference evidence="11" key="1">
    <citation type="submission" date="2021-02" db="EMBL/GenBank/DDBJ databases">
        <title>Infant gut strain persistence is associated with maternal origin, phylogeny, and functional potential including surface adhesion and iron acquisition.</title>
        <authorList>
            <person name="Lou Y.C."/>
        </authorList>
    </citation>
    <scope>NUCLEOTIDE SEQUENCE</scope>
    <source>
        <strain evidence="11">L3_106_000M1_dasL3_106_000M1_concoct_15</strain>
    </source>
</reference>
<dbReference type="AlphaFoldDB" id="A0A943EMF8"/>
<evidence type="ECO:0000256" key="5">
    <source>
        <dbReference type="ARBA" id="ARBA00022490"/>
    </source>
</evidence>
<comment type="similarity">
    <text evidence="4 9">Belongs to the peptidase C15 family.</text>
</comment>
<keyword evidence="5 9" id="KW-0963">Cytoplasm</keyword>
<dbReference type="InterPro" id="IPR036440">
    <property type="entry name" value="Peptidase_C15-like_sf"/>
</dbReference>
<accession>A0A943EMF8</accession>
<dbReference type="PRINTS" id="PR00706">
    <property type="entry name" value="PYROGLUPTASE"/>
</dbReference>
<evidence type="ECO:0000256" key="10">
    <source>
        <dbReference type="PROSITE-ProRule" id="PRU10077"/>
    </source>
</evidence>
<feature type="active site" evidence="9">
    <location>
        <position position="80"/>
    </location>
</feature>
<dbReference type="PIRSF" id="PIRSF015592">
    <property type="entry name" value="Prld-crbxl_pptds"/>
    <property type="match status" value="1"/>
</dbReference>
<dbReference type="CDD" id="cd00501">
    <property type="entry name" value="Peptidase_C15"/>
    <property type="match status" value="1"/>
</dbReference>